<evidence type="ECO:0000313" key="1">
    <source>
        <dbReference type="EMBL" id="KMT54791.1"/>
    </source>
</evidence>
<dbReference type="Proteomes" id="UP000037551">
    <property type="component" value="Unassembled WGS sequence"/>
</dbReference>
<sequence length="146" mass="16550">MAGRSRAAIDRITVQARIWGWDMSWSFGMATHADTRLIGDHYSEHASMKLHGSIRYPEAFKYPTLECYLYVDPLLLDGKAAPRCIGSMQASGKRLVAYVAIHNERFNSLVVAANRLVALEISTEPLRYRKARIMGIHLSTELEPDW</sequence>
<proteinExistence type="predicted"/>
<evidence type="ECO:0000313" key="2">
    <source>
        <dbReference type="Proteomes" id="UP000037551"/>
    </source>
</evidence>
<reference evidence="1 2" key="1">
    <citation type="submission" date="2015-06" db="EMBL/GenBank/DDBJ databases">
        <title>Draft genome sequence of an Antarctic Pseudomonas sp. strain KG01 with full potential for biotechnological applications.</title>
        <authorList>
            <person name="Pavlov M.S."/>
            <person name="Lira F."/>
            <person name="Martinez J.L."/>
            <person name="Marshall S.H."/>
        </authorList>
    </citation>
    <scope>NUCLEOTIDE SEQUENCE [LARGE SCALE GENOMIC DNA]</scope>
    <source>
        <strain evidence="1 2">KG01</strain>
    </source>
</reference>
<dbReference type="PATRIC" id="fig|1674920.3.peg.923"/>
<accession>A0A0J8ISR6</accession>
<keyword evidence="2" id="KW-1185">Reference proteome</keyword>
<gene>
    <name evidence="1" type="ORF">ACR52_15045</name>
</gene>
<organism evidence="1 2">
    <name type="scientific">Pseudomonas fildesensis</name>
    <dbReference type="NCBI Taxonomy" id="1674920"/>
    <lineage>
        <taxon>Bacteria</taxon>
        <taxon>Pseudomonadati</taxon>
        <taxon>Pseudomonadota</taxon>
        <taxon>Gammaproteobacteria</taxon>
        <taxon>Pseudomonadales</taxon>
        <taxon>Pseudomonadaceae</taxon>
        <taxon>Pseudomonas</taxon>
    </lineage>
</organism>
<dbReference type="EMBL" id="LFMW01000009">
    <property type="protein sequence ID" value="KMT54791.1"/>
    <property type="molecule type" value="Genomic_DNA"/>
</dbReference>
<name>A0A0J8ISR6_9PSED</name>
<comment type="caution">
    <text evidence="1">The sequence shown here is derived from an EMBL/GenBank/DDBJ whole genome shotgun (WGS) entry which is preliminary data.</text>
</comment>
<dbReference type="AlphaFoldDB" id="A0A0J8ISR6"/>
<protein>
    <submittedName>
        <fullName evidence="1">Uncharacterized protein</fullName>
    </submittedName>
</protein>